<dbReference type="InterPro" id="IPR003439">
    <property type="entry name" value="ABC_transporter-like_ATP-bd"/>
</dbReference>
<keyword evidence="4" id="KW-0547">Nucleotide-binding</keyword>
<dbReference type="SUPFAM" id="SSF52540">
    <property type="entry name" value="P-loop containing nucleoside triphosphate hydrolases"/>
    <property type="match status" value="1"/>
</dbReference>
<evidence type="ECO:0000256" key="7">
    <source>
        <dbReference type="ARBA" id="ARBA00022970"/>
    </source>
</evidence>
<evidence type="ECO:0000313" key="10">
    <source>
        <dbReference type="EMBL" id="SFR84285.1"/>
    </source>
</evidence>
<dbReference type="CDD" id="cd03258">
    <property type="entry name" value="ABC_MetN_methionine_transporter"/>
    <property type="match status" value="1"/>
</dbReference>
<dbReference type="InterPro" id="IPR027417">
    <property type="entry name" value="P-loop_NTPase"/>
</dbReference>
<dbReference type="Gene3D" id="3.40.50.300">
    <property type="entry name" value="P-loop containing nucleotide triphosphate hydrolases"/>
    <property type="match status" value="1"/>
</dbReference>
<evidence type="ECO:0000313" key="11">
    <source>
        <dbReference type="Proteomes" id="UP000214760"/>
    </source>
</evidence>
<dbReference type="EMBL" id="FOZC01000013">
    <property type="protein sequence ID" value="SFR84285.1"/>
    <property type="molecule type" value="Genomic_DNA"/>
</dbReference>
<dbReference type="InterPro" id="IPR017871">
    <property type="entry name" value="ABC_transporter-like_CS"/>
</dbReference>
<keyword evidence="5 10" id="KW-0067">ATP-binding</keyword>
<evidence type="ECO:0000256" key="2">
    <source>
        <dbReference type="ARBA" id="ARBA00022448"/>
    </source>
</evidence>
<dbReference type="GO" id="GO:0016887">
    <property type="term" value="F:ATP hydrolysis activity"/>
    <property type="evidence" value="ECO:0007669"/>
    <property type="project" value="InterPro"/>
</dbReference>
<evidence type="ECO:0000256" key="5">
    <source>
        <dbReference type="ARBA" id="ARBA00022840"/>
    </source>
</evidence>
<evidence type="ECO:0000259" key="9">
    <source>
        <dbReference type="PROSITE" id="PS50893"/>
    </source>
</evidence>
<evidence type="ECO:0000256" key="6">
    <source>
        <dbReference type="ARBA" id="ARBA00022967"/>
    </source>
</evidence>
<keyword evidence="7" id="KW-0029">Amino-acid transport</keyword>
<dbReference type="PROSITE" id="PS50893">
    <property type="entry name" value="ABC_TRANSPORTER_2"/>
    <property type="match status" value="1"/>
</dbReference>
<evidence type="ECO:0000256" key="4">
    <source>
        <dbReference type="ARBA" id="ARBA00022741"/>
    </source>
</evidence>
<gene>
    <name evidence="10" type="ORF">SAMN02910262_02116</name>
</gene>
<dbReference type="Proteomes" id="UP000214760">
    <property type="component" value="Unassembled WGS sequence"/>
</dbReference>
<dbReference type="InterPro" id="IPR041701">
    <property type="entry name" value="MetN_ABC"/>
</dbReference>
<reference evidence="10 11" key="1">
    <citation type="submission" date="2016-10" db="EMBL/GenBank/DDBJ databases">
        <authorList>
            <person name="de Groot N.N."/>
        </authorList>
    </citation>
    <scope>NUCLEOTIDE SEQUENCE [LARGE SCALE GENOMIC DNA]</scope>
    <source>
        <strain evidence="10 11">F</strain>
    </source>
</reference>
<dbReference type="InterPro" id="IPR018449">
    <property type="entry name" value="NIL_domain"/>
</dbReference>
<dbReference type="PROSITE" id="PS00211">
    <property type="entry name" value="ABC_TRANSPORTER_1"/>
    <property type="match status" value="1"/>
</dbReference>
<keyword evidence="3" id="KW-1003">Cell membrane</keyword>
<dbReference type="InterPro" id="IPR045865">
    <property type="entry name" value="ACT-like_dom_sf"/>
</dbReference>
<feature type="domain" description="ABC transporter" evidence="9">
    <location>
        <begin position="5"/>
        <end position="244"/>
    </location>
</feature>
<keyword evidence="8" id="KW-0472">Membrane</keyword>
<proteinExistence type="inferred from homology"/>
<dbReference type="GO" id="GO:0005524">
    <property type="term" value="F:ATP binding"/>
    <property type="evidence" value="ECO:0007669"/>
    <property type="project" value="UniProtKB-KW"/>
</dbReference>
<sequence length="351" mass="38339">MADLIEMTDIVKTFQAGAKQVDAVKNVSLTIKDGEIFGIIGFSGAGKSTLVRCINLLGRPTSGSVKIDGTDLTQLSPKDLRAERKKIGMIFQHFNLMPSRTVFGNVAFPLKDSGLSKEEIRQKVRRLLELVDLADKENAYPSELSGGQKQRVAIARALANDPKILLSDEATSALDPQTTGAILQLLKKLNRELGITVVVITHEMEVIKEICQRVAVMENGEVVELGDVFSVFANPQHPLTRSFIRTTSNLSKIDQMIADHVPGVTPEIGEVLVKLSYRQKDVSEPLIATAARKFDLDINIILADVEIVAGAPIGGTVVILHGESEQISRAISYMKEKNVGVEVISDARNRY</sequence>
<accession>A0A1I6JZ73</accession>
<dbReference type="FunFam" id="3.40.50.300:FF:000056">
    <property type="entry name" value="Cell division ATP-binding protein FtsE"/>
    <property type="match status" value="1"/>
</dbReference>
<evidence type="ECO:0000256" key="3">
    <source>
        <dbReference type="ARBA" id="ARBA00022475"/>
    </source>
</evidence>
<dbReference type="SMART" id="SM00382">
    <property type="entry name" value="AAA"/>
    <property type="match status" value="1"/>
</dbReference>
<protein>
    <submittedName>
        <fullName evidence="10">D-methionine transport system ATP-binding protein</fullName>
    </submittedName>
</protein>
<dbReference type="SMART" id="SM00930">
    <property type="entry name" value="NIL"/>
    <property type="match status" value="1"/>
</dbReference>
<keyword evidence="6" id="KW-1278">Translocase</keyword>
<evidence type="ECO:0000256" key="8">
    <source>
        <dbReference type="ARBA" id="ARBA00023136"/>
    </source>
</evidence>
<dbReference type="AlphaFoldDB" id="A0A1I6JZ73"/>
<dbReference type="Gene3D" id="3.30.70.260">
    <property type="match status" value="1"/>
</dbReference>
<dbReference type="Pfam" id="PF09383">
    <property type="entry name" value="NIL"/>
    <property type="match status" value="1"/>
</dbReference>
<keyword evidence="2" id="KW-0813">Transport</keyword>
<organism evidence="10 11">
    <name type="scientific">[Clostridium] aminophilum</name>
    <dbReference type="NCBI Taxonomy" id="1526"/>
    <lineage>
        <taxon>Bacteria</taxon>
        <taxon>Bacillati</taxon>
        <taxon>Bacillota</taxon>
        <taxon>Clostridia</taxon>
        <taxon>Lachnospirales</taxon>
        <taxon>Lachnospiraceae</taxon>
    </lineage>
</organism>
<dbReference type="PANTHER" id="PTHR43166:SF30">
    <property type="entry name" value="METHIONINE IMPORT ATP-BINDING PROTEIN METN"/>
    <property type="match status" value="1"/>
</dbReference>
<evidence type="ECO:0000256" key="1">
    <source>
        <dbReference type="ARBA" id="ARBA00005417"/>
    </source>
</evidence>
<dbReference type="GO" id="GO:0006865">
    <property type="term" value="P:amino acid transport"/>
    <property type="evidence" value="ECO:0007669"/>
    <property type="project" value="UniProtKB-KW"/>
</dbReference>
<comment type="similarity">
    <text evidence="1">Belongs to the ABC transporter superfamily.</text>
</comment>
<dbReference type="GO" id="GO:0005886">
    <property type="term" value="C:plasma membrane"/>
    <property type="evidence" value="ECO:0007669"/>
    <property type="project" value="UniProtKB-ARBA"/>
</dbReference>
<name>A0A1I6JZ73_9FIRM</name>
<dbReference type="PANTHER" id="PTHR43166">
    <property type="entry name" value="AMINO ACID IMPORT ATP-BINDING PROTEIN"/>
    <property type="match status" value="1"/>
</dbReference>
<dbReference type="Pfam" id="PF00005">
    <property type="entry name" value="ABC_tran"/>
    <property type="match status" value="1"/>
</dbReference>
<dbReference type="InterPro" id="IPR050086">
    <property type="entry name" value="MetN_ABC_transporter-like"/>
</dbReference>
<dbReference type="InterPro" id="IPR003593">
    <property type="entry name" value="AAA+_ATPase"/>
</dbReference>
<dbReference type="SUPFAM" id="SSF55021">
    <property type="entry name" value="ACT-like"/>
    <property type="match status" value="1"/>
</dbReference>